<keyword evidence="2" id="KW-1185">Reference proteome</keyword>
<comment type="caution">
    <text evidence="1">The sequence shown here is derived from an EMBL/GenBank/DDBJ whole genome shotgun (WGS) entry which is preliminary data.</text>
</comment>
<gene>
    <name evidence="1" type="ORF">M9Y10_015104</name>
</gene>
<accession>A0ABR2L4K0</accession>
<protein>
    <submittedName>
        <fullName evidence="1">Uncharacterized protein</fullName>
    </submittedName>
</protein>
<dbReference type="Proteomes" id="UP001470230">
    <property type="component" value="Unassembled WGS sequence"/>
</dbReference>
<organism evidence="1 2">
    <name type="scientific">Tritrichomonas musculus</name>
    <dbReference type="NCBI Taxonomy" id="1915356"/>
    <lineage>
        <taxon>Eukaryota</taxon>
        <taxon>Metamonada</taxon>
        <taxon>Parabasalia</taxon>
        <taxon>Tritrichomonadida</taxon>
        <taxon>Tritrichomonadidae</taxon>
        <taxon>Tritrichomonas</taxon>
    </lineage>
</organism>
<sequence>MFGRNTNALPNTNPIFQHPQNHGIGLSTYAYLLTTFFNFQFPNQTINNNFPAQQQQFFINYYQQPFQQQPTYNQNNAAPDLYQYLQESNEFSGKSIAESSKSKYESNMRVYESVTEIFKRQPYPIDIDKMKVFFFTYVEVLHLV</sequence>
<evidence type="ECO:0000313" key="1">
    <source>
        <dbReference type="EMBL" id="KAK8897170.1"/>
    </source>
</evidence>
<reference evidence="1 2" key="1">
    <citation type="submission" date="2024-04" db="EMBL/GenBank/DDBJ databases">
        <title>Tritrichomonas musculus Genome.</title>
        <authorList>
            <person name="Alves-Ferreira E."/>
            <person name="Grigg M."/>
            <person name="Lorenzi H."/>
            <person name="Galac M."/>
        </authorList>
    </citation>
    <scope>NUCLEOTIDE SEQUENCE [LARGE SCALE GENOMIC DNA]</scope>
    <source>
        <strain evidence="1 2">EAF2021</strain>
    </source>
</reference>
<dbReference type="EMBL" id="JAPFFF010000002">
    <property type="protein sequence ID" value="KAK8897170.1"/>
    <property type="molecule type" value="Genomic_DNA"/>
</dbReference>
<name>A0ABR2L4K0_9EUKA</name>
<evidence type="ECO:0000313" key="2">
    <source>
        <dbReference type="Proteomes" id="UP001470230"/>
    </source>
</evidence>
<proteinExistence type="predicted"/>